<dbReference type="InterPro" id="IPR029071">
    <property type="entry name" value="Ubiquitin-like_domsf"/>
</dbReference>
<evidence type="ECO:0000256" key="2">
    <source>
        <dbReference type="ARBA" id="ARBA00022670"/>
    </source>
</evidence>
<evidence type="ECO:0000256" key="4">
    <source>
        <dbReference type="ARBA" id="ARBA00022801"/>
    </source>
</evidence>
<evidence type="ECO:0000256" key="7">
    <source>
        <dbReference type="SAM" id="MobiDB-lite"/>
    </source>
</evidence>
<dbReference type="Gene3D" id="3.90.70.10">
    <property type="entry name" value="Cysteine proteinases"/>
    <property type="match status" value="1"/>
</dbReference>
<dbReference type="InterPro" id="IPR001394">
    <property type="entry name" value="Peptidase_C19_UCH"/>
</dbReference>
<dbReference type="GO" id="GO:0061136">
    <property type="term" value="P:regulation of proteasomal protein catabolic process"/>
    <property type="evidence" value="ECO:0007669"/>
    <property type="project" value="TreeGrafter"/>
</dbReference>
<accession>A0A1G4KKA1</accession>
<proteinExistence type="inferred from homology"/>
<protein>
    <recommendedName>
        <fullName evidence="6">Ubiquitin carboxyl-terminal hydrolase</fullName>
        <ecNumber evidence="6">3.4.19.12</ecNumber>
    </recommendedName>
</protein>
<dbReference type="InterPro" id="IPR028889">
    <property type="entry name" value="USP"/>
</dbReference>
<evidence type="ECO:0000259" key="8">
    <source>
        <dbReference type="PROSITE" id="PS50235"/>
    </source>
</evidence>
<dbReference type="EC" id="3.4.19.12" evidence="6"/>
<dbReference type="GO" id="GO:0043161">
    <property type="term" value="P:proteasome-mediated ubiquitin-dependent protein catabolic process"/>
    <property type="evidence" value="ECO:0007669"/>
    <property type="project" value="InterPro"/>
</dbReference>
<dbReference type="Pfam" id="PF00443">
    <property type="entry name" value="UCH"/>
    <property type="match status" value="1"/>
</dbReference>
<keyword evidence="2 6" id="KW-0645">Protease</keyword>
<evidence type="ECO:0000313" key="9">
    <source>
        <dbReference type="EMBL" id="SCV04964.1"/>
    </source>
</evidence>
<evidence type="ECO:0000313" key="10">
    <source>
        <dbReference type="Proteomes" id="UP000189911"/>
    </source>
</evidence>
<dbReference type="GO" id="GO:0070628">
    <property type="term" value="F:proteasome binding"/>
    <property type="evidence" value="ECO:0007669"/>
    <property type="project" value="TreeGrafter"/>
</dbReference>
<dbReference type="SUPFAM" id="SSF54236">
    <property type="entry name" value="Ubiquitin-like"/>
    <property type="match status" value="1"/>
</dbReference>
<evidence type="ECO:0000256" key="6">
    <source>
        <dbReference type="RuleBase" id="RU366025"/>
    </source>
</evidence>
<feature type="compositionally biased region" description="Basic and acidic residues" evidence="7">
    <location>
        <begin position="356"/>
        <end position="365"/>
    </location>
</feature>
<keyword evidence="10" id="KW-1185">Reference proteome</keyword>
<gene>
    <name evidence="9" type="ORF">LANO_0G15500G</name>
</gene>
<feature type="domain" description="USP" evidence="8">
    <location>
        <begin position="104"/>
        <end position="492"/>
    </location>
</feature>
<name>A0A1G4KKA1_9SACH</name>
<dbReference type="SUPFAM" id="SSF54001">
    <property type="entry name" value="Cysteine proteinases"/>
    <property type="match status" value="1"/>
</dbReference>
<dbReference type="Proteomes" id="UP000189911">
    <property type="component" value="Chromosome G"/>
</dbReference>
<dbReference type="SMART" id="SM00213">
    <property type="entry name" value="UBQ"/>
    <property type="match status" value="1"/>
</dbReference>
<dbReference type="GO" id="GO:0004843">
    <property type="term" value="F:cysteine-type deubiquitinase activity"/>
    <property type="evidence" value="ECO:0007669"/>
    <property type="project" value="UniProtKB-UniRule"/>
</dbReference>
<dbReference type="AlphaFoldDB" id="A0A1G4KKA1"/>
<evidence type="ECO:0000256" key="3">
    <source>
        <dbReference type="ARBA" id="ARBA00022786"/>
    </source>
</evidence>
<dbReference type="Gene3D" id="6.10.140.1140">
    <property type="match status" value="1"/>
</dbReference>
<evidence type="ECO:0000256" key="5">
    <source>
        <dbReference type="ARBA" id="ARBA00022807"/>
    </source>
</evidence>
<dbReference type="InterPro" id="IPR038765">
    <property type="entry name" value="Papain-like_cys_pep_sf"/>
</dbReference>
<dbReference type="EMBL" id="LT598453">
    <property type="protein sequence ID" value="SCV04964.1"/>
    <property type="molecule type" value="Genomic_DNA"/>
</dbReference>
<comment type="similarity">
    <text evidence="6">Belongs to the peptidase C19 family.</text>
</comment>
<keyword evidence="5 6" id="KW-0788">Thiol protease</keyword>
<dbReference type="InterPro" id="IPR018200">
    <property type="entry name" value="USP_CS"/>
</dbReference>
<dbReference type="GO" id="GO:0016579">
    <property type="term" value="P:protein deubiquitination"/>
    <property type="evidence" value="ECO:0007669"/>
    <property type="project" value="InterPro"/>
</dbReference>
<organism evidence="9 10">
    <name type="scientific">Lachancea nothofagi CBS 11611</name>
    <dbReference type="NCBI Taxonomy" id="1266666"/>
    <lineage>
        <taxon>Eukaryota</taxon>
        <taxon>Fungi</taxon>
        <taxon>Dikarya</taxon>
        <taxon>Ascomycota</taxon>
        <taxon>Saccharomycotina</taxon>
        <taxon>Saccharomycetes</taxon>
        <taxon>Saccharomycetales</taxon>
        <taxon>Saccharomycetaceae</taxon>
        <taxon>Lachancea</taxon>
    </lineage>
</organism>
<dbReference type="PANTHER" id="PTHR43982">
    <property type="entry name" value="UBIQUITIN CARBOXYL-TERMINAL HYDROLASE"/>
    <property type="match status" value="1"/>
</dbReference>
<keyword evidence="3 6" id="KW-0833">Ubl conjugation pathway</keyword>
<reference evidence="10" key="1">
    <citation type="submission" date="2016-03" db="EMBL/GenBank/DDBJ databases">
        <authorList>
            <person name="Devillers Hugo."/>
        </authorList>
    </citation>
    <scope>NUCLEOTIDE SEQUENCE [LARGE SCALE GENOMIC DNA]</scope>
</reference>
<dbReference type="InterPro" id="IPR000626">
    <property type="entry name" value="Ubiquitin-like_dom"/>
</dbReference>
<feature type="region of interest" description="Disordered" evidence="7">
    <location>
        <begin position="356"/>
        <end position="395"/>
    </location>
</feature>
<dbReference type="PROSITE" id="PS50235">
    <property type="entry name" value="USP_3"/>
    <property type="match status" value="1"/>
</dbReference>
<sequence length="494" mass="56115">MSLEFNVKHAGKVYPVSLAQDAKGTDLQLKIEELTQVPQSRQKYMLKGGLNGETSLAGLIKDGQVVMLLGTPDAKLVSKPQKEQKFIEDLDPNSQVQHLSQTPPGLKNLGNTCYMNSTIQALYQIVPLRDDVLKFQVASGQSAEEQKHHQLVAELKRCFQALKEKREESITPMLLLAMLRKCYPQFAERDDQSGFFKQQDAEELFTQIFNSLQVVFGEGFTQKFQINFQTTIKDTANEQDVTVKNDDHDMKLQCHINGTTNFMKAGLAESLSEKIEKRSSITGVNSVFNVEKRITKLPEYLTVQYVRFFWKKSTNKKSKILRKVVFPFQLDVSDLLTNEYAQAKIGVREALREVEKEKIEDDRESKRRKINGDSNENETSETMTPRELAETQEALSDSKRESWVQEFQKKFPANLAPGENPSCLYNLIGVITHQGANSESGHYQSFIRDEVDENKWYRFNDDKVSVIPKEKIESLAGGGESDSALILIYKGFGL</sequence>
<dbReference type="PROSITE" id="PS00973">
    <property type="entry name" value="USP_2"/>
    <property type="match status" value="1"/>
</dbReference>
<dbReference type="InterPro" id="IPR044635">
    <property type="entry name" value="UBP14-like"/>
</dbReference>
<dbReference type="PROSITE" id="PS00972">
    <property type="entry name" value="USP_1"/>
    <property type="match status" value="1"/>
</dbReference>
<comment type="catalytic activity">
    <reaction evidence="1 6">
        <text>Thiol-dependent hydrolysis of ester, thioester, amide, peptide and isopeptide bonds formed by the C-terminal Gly of ubiquitin (a 76-residue protein attached to proteins as an intracellular targeting signal).</text>
        <dbReference type="EC" id="3.4.19.12"/>
    </reaction>
</comment>
<dbReference type="Gene3D" id="3.10.20.90">
    <property type="entry name" value="Phosphatidylinositol 3-kinase Catalytic Subunit, Chain A, domain 1"/>
    <property type="match status" value="1"/>
</dbReference>
<evidence type="ECO:0000256" key="1">
    <source>
        <dbReference type="ARBA" id="ARBA00000707"/>
    </source>
</evidence>
<dbReference type="PANTHER" id="PTHR43982:SF1">
    <property type="entry name" value="UBIQUITIN CARBOXYL-TERMINAL HYDROLASE 14"/>
    <property type="match status" value="1"/>
</dbReference>
<keyword evidence="4 6" id="KW-0378">Hydrolase</keyword>
<dbReference type="OrthoDB" id="333239at2759"/>